<dbReference type="EMBL" id="FQYP01000001">
    <property type="protein sequence ID" value="SHI32557.1"/>
    <property type="molecule type" value="Genomic_DNA"/>
</dbReference>
<dbReference type="Proteomes" id="UP000184432">
    <property type="component" value="Unassembled WGS sequence"/>
</dbReference>
<protein>
    <submittedName>
        <fullName evidence="1">Uncharacterized protein</fullName>
    </submittedName>
</protein>
<name>A0A1M6A7X6_9FLAO</name>
<accession>A0A1M6A7X6</accession>
<keyword evidence="2" id="KW-1185">Reference proteome</keyword>
<dbReference type="RefSeq" id="WP_139241885.1">
    <property type="nucleotide sequence ID" value="NZ_FQYP01000001.1"/>
</dbReference>
<gene>
    <name evidence="1" type="ORF">SAMN04488508_101146</name>
</gene>
<reference evidence="2" key="1">
    <citation type="submission" date="2016-11" db="EMBL/GenBank/DDBJ databases">
        <authorList>
            <person name="Varghese N."/>
            <person name="Submissions S."/>
        </authorList>
    </citation>
    <scope>NUCLEOTIDE SEQUENCE [LARGE SCALE GENOMIC DNA]</scope>
    <source>
        <strain evidence="2">DSM 22623</strain>
    </source>
</reference>
<evidence type="ECO:0000313" key="2">
    <source>
        <dbReference type="Proteomes" id="UP000184432"/>
    </source>
</evidence>
<sequence length="141" mass="16503">MELDYIEENYANIISNLDCITDLQGMVIQQRDIESGYFISKDNNSCYCFFNEKKDSLIAALDTPCCFRNNKDNELLRTISCLKKIKAISLKVSDTNNISITINKNITFIKFEKLPKYPVNIIGNRGWYWYHHDVYSSEYTQ</sequence>
<dbReference type="STRING" id="570521.SAMN04488508_101146"/>
<evidence type="ECO:0000313" key="1">
    <source>
        <dbReference type="EMBL" id="SHI32557.1"/>
    </source>
</evidence>
<dbReference type="AlphaFoldDB" id="A0A1M6A7X6"/>
<proteinExistence type="predicted"/>
<organism evidence="1 2">
    <name type="scientific">Aquimarina spongiae</name>
    <dbReference type="NCBI Taxonomy" id="570521"/>
    <lineage>
        <taxon>Bacteria</taxon>
        <taxon>Pseudomonadati</taxon>
        <taxon>Bacteroidota</taxon>
        <taxon>Flavobacteriia</taxon>
        <taxon>Flavobacteriales</taxon>
        <taxon>Flavobacteriaceae</taxon>
        <taxon>Aquimarina</taxon>
    </lineage>
</organism>